<dbReference type="RefSeq" id="WP_069778209.1">
    <property type="nucleotide sequence ID" value="NZ_CP017248.1"/>
</dbReference>
<dbReference type="PANTHER" id="PTHR35010:SF2">
    <property type="entry name" value="BLL4672 PROTEIN"/>
    <property type="match status" value="1"/>
</dbReference>
<gene>
    <name evidence="2" type="ORF">BFF78_11370</name>
</gene>
<keyword evidence="3" id="KW-1185">Reference proteome</keyword>
<dbReference type="InterPro" id="IPR041413">
    <property type="entry name" value="MLTR_LBD"/>
</dbReference>
<dbReference type="Gene3D" id="3.30.450.180">
    <property type="match status" value="1"/>
</dbReference>
<dbReference type="SUPFAM" id="SSF47413">
    <property type="entry name" value="lambda repressor-like DNA-binding domains"/>
    <property type="match status" value="1"/>
</dbReference>
<evidence type="ECO:0000313" key="3">
    <source>
        <dbReference type="Proteomes" id="UP000094960"/>
    </source>
</evidence>
<dbReference type="GO" id="GO:0003677">
    <property type="term" value="F:DNA binding"/>
    <property type="evidence" value="ECO:0007669"/>
    <property type="project" value="InterPro"/>
</dbReference>
<evidence type="ECO:0000259" key="1">
    <source>
        <dbReference type="PROSITE" id="PS50943"/>
    </source>
</evidence>
<dbReference type="EMBL" id="CP017248">
    <property type="protein sequence ID" value="AOR31565.1"/>
    <property type="molecule type" value="Genomic_DNA"/>
</dbReference>
<accession>A0A1D7Y7I3</accession>
<dbReference type="AlphaFoldDB" id="A0A1D7Y7I3"/>
<dbReference type="SMART" id="SM00530">
    <property type="entry name" value="HTH_XRE"/>
    <property type="match status" value="1"/>
</dbReference>
<sequence length="264" mass="29271">MGSDLGNFLRTRRAALSPGDMGLAAGPVRRRVRGLRREELALLAGISVDYYVRLEQGRTRNVSDAVIDSVADALRLDPDERSYLRHLVRPPRRNSGRAAAQRVRPGLWRLMEQLRDAPAVVLGRRLDVLAWNGAAAAVLDDFAARPAEERNFARLVFAPDDDGGGRPRFDDATAEEVVSALRVSAARHPDDPGLTALIDELDRDSGRFHRLWSSGTVRRRPHGPRTVHHPVRGTLTMRLETLTLPDDPDQTLLTYMNEPATEGA</sequence>
<organism evidence="2 3">
    <name type="scientific">Streptomyces fodineus</name>
    <dbReference type="NCBI Taxonomy" id="1904616"/>
    <lineage>
        <taxon>Bacteria</taxon>
        <taxon>Bacillati</taxon>
        <taxon>Actinomycetota</taxon>
        <taxon>Actinomycetes</taxon>
        <taxon>Kitasatosporales</taxon>
        <taxon>Streptomycetaceae</taxon>
        <taxon>Streptomyces</taxon>
    </lineage>
</organism>
<dbReference type="Pfam" id="PF17765">
    <property type="entry name" value="MLTR_LBD"/>
    <property type="match status" value="1"/>
</dbReference>
<name>A0A1D7Y7I3_9ACTN</name>
<dbReference type="InterPro" id="IPR010982">
    <property type="entry name" value="Lambda_DNA-bd_dom_sf"/>
</dbReference>
<dbReference type="Proteomes" id="UP000094960">
    <property type="component" value="Chromosome"/>
</dbReference>
<dbReference type="PANTHER" id="PTHR35010">
    <property type="entry name" value="BLL4672 PROTEIN-RELATED"/>
    <property type="match status" value="1"/>
</dbReference>
<dbReference type="Gene3D" id="1.10.260.40">
    <property type="entry name" value="lambda repressor-like DNA-binding domains"/>
    <property type="match status" value="1"/>
</dbReference>
<dbReference type="CDD" id="cd00093">
    <property type="entry name" value="HTH_XRE"/>
    <property type="match status" value="1"/>
</dbReference>
<reference evidence="3" key="1">
    <citation type="submission" date="2016-09" db="EMBL/GenBank/DDBJ databases">
        <title>Streptomyces puniciscabiei strain:TW1S1 Genome sequencing and assembly.</title>
        <authorList>
            <person name="Kim M.-K."/>
            <person name="Kim S.B."/>
        </authorList>
    </citation>
    <scope>NUCLEOTIDE SEQUENCE [LARGE SCALE GENOMIC DNA]</scope>
    <source>
        <strain evidence="3">TW1S1</strain>
    </source>
</reference>
<dbReference type="KEGG" id="spun:BFF78_11370"/>
<evidence type="ECO:0000313" key="2">
    <source>
        <dbReference type="EMBL" id="AOR31565.1"/>
    </source>
</evidence>
<feature type="domain" description="HTH cro/C1-type" evidence="1">
    <location>
        <begin position="30"/>
        <end position="81"/>
    </location>
</feature>
<proteinExistence type="predicted"/>
<dbReference type="InterPro" id="IPR001387">
    <property type="entry name" value="Cro/C1-type_HTH"/>
</dbReference>
<dbReference type="Pfam" id="PF13560">
    <property type="entry name" value="HTH_31"/>
    <property type="match status" value="1"/>
</dbReference>
<dbReference type="PROSITE" id="PS50943">
    <property type="entry name" value="HTH_CROC1"/>
    <property type="match status" value="1"/>
</dbReference>
<protein>
    <recommendedName>
        <fullName evidence="1">HTH cro/C1-type domain-containing protein</fullName>
    </recommendedName>
</protein>